<reference evidence="5" key="2">
    <citation type="submission" date="2021-04" db="EMBL/GenBank/DDBJ databases">
        <authorList>
            <person name="Gilroy R."/>
        </authorList>
    </citation>
    <scope>NUCLEOTIDE SEQUENCE</scope>
    <source>
        <strain evidence="5">ChiGjej1B1-13045</strain>
    </source>
</reference>
<reference evidence="5" key="1">
    <citation type="journal article" date="2021" name="PeerJ">
        <title>Extensive microbial diversity within the chicken gut microbiome revealed by metagenomics and culture.</title>
        <authorList>
            <person name="Gilroy R."/>
            <person name="Ravi A."/>
            <person name="Getino M."/>
            <person name="Pursley I."/>
            <person name="Horton D.L."/>
            <person name="Alikhan N.F."/>
            <person name="Baker D."/>
            <person name="Gharbi K."/>
            <person name="Hall N."/>
            <person name="Watson M."/>
            <person name="Adriaenssens E.M."/>
            <person name="Foster-Nyarko E."/>
            <person name="Jarju S."/>
            <person name="Secka A."/>
            <person name="Antonio M."/>
            <person name="Oren A."/>
            <person name="Chaudhuri R.R."/>
            <person name="La Ragione R."/>
            <person name="Hildebrand F."/>
            <person name="Pallen M.J."/>
        </authorList>
    </citation>
    <scope>NUCLEOTIDE SEQUENCE</scope>
    <source>
        <strain evidence="5">ChiGjej1B1-13045</strain>
    </source>
</reference>
<comment type="caution">
    <text evidence="5">The sequence shown here is derived from an EMBL/GenBank/DDBJ whole genome shotgun (WGS) entry which is preliminary data.</text>
</comment>
<evidence type="ECO:0000313" key="5">
    <source>
        <dbReference type="EMBL" id="HIZ13430.1"/>
    </source>
</evidence>
<dbReference type="InterPro" id="IPR001597">
    <property type="entry name" value="ArAA_b-elim_lyase/Thr_aldolase"/>
</dbReference>
<dbReference type="SUPFAM" id="SSF53383">
    <property type="entry name" value="PLP-dependent transferases"/>
    <property type="match status" value="1"/>
</dbReference>
<gene>
    <name evidence="5" type="ORF">H9817_05845</name>
</gene>
<dbReference type="InterPro" id="IPR015422">
    <property type="entry name" value="PyrdxlP-dep_Trfase_small"/>
</dbReference>
<comment type="cofactor">
    <cofactor evidence="1">
        <name>pyridoxal 5'-phosphate</name>
        <dbReference type="ChEBI" id="CHEBI:597326"/>
    </cofactor>
</comment>
<dbReference type="Gene3D" id="3.90.1150.10">
    <property type="entry name" value="Aspartate Aminotransferase, domain 1"/>
    <property type="match status" value="1"/>
</dbReference>
<feature type="domain" description="Aromatic amino acid beta-eliminating lyase/threonine aldolase" evidence="4">
    <location>
        <begin position="30"/>
        <end position="241"/>
    </location>
</feature>
<dbReference type="PANTHER" id="PTHR48097:SF5">
    <property type="entry name" value="LOW SPECIFICITY L-THREONINE ALDOLASE"/>
    <property type="match status" value="1"/>
</dbReference>
<dbReference type="InterPro" id="IPR015421">
    <property type="entry name" value="PyrdxlP-dep_Trfase_major"/>
</dbReference>
<dbReference type="PANTHER" id="PTHR48097">
    <property type="entry name" value="L-THREONINE ALDOLASE-RELATED"/>
    <property type="match status" value="1"/>
</dbReference>
<dbReference type="EMBL" id="DXCD01000153">
    <property type="protein sequence ID" value="HIZ13430.1"/>
    <property type="molecule type" value="Genomic_DNA"/>
</dbReference>
<evidence type="ECO:0000256" key="2">
    <source>
        <dbReference type="ARBA" id="ARBA00006966"/>
    </source>
</evidence>
<dbReference type="InterPro" id="IPR015424">
    <property type="entry name" value="PyrdxlP-dep_Trfase"/>
</dbReference>
<keyword evidence="5" id="KW-0032">Aminotransferase</keyword>
<dbReference type="AlphaFoldDB" id="A0A9D2DAE1"/>
<protein>
    <submittedName>
        <fullName evidence="5">Aminotransferase class V-fold PLP-dependent enzyme</fullName>
    </submittedName>
</protein>
<dbReference type="GO" id="GO:0016829">
    <property type="term" value="F:lyase activity"/>
    <property type="evidence" value="ECO:0007669"/>
    <property type="project" value="InterPro"/>
</dbReference>
<organism evidence="5 6">
    <name type="scientific">Candidatus Mediterraneibacter stercorigallinarum</name>
    <dbReference type="NCBI Taxonomy" id="2838686"/>
    <lineage>
        <taxon>Bacteria</taxon>
        <taxon>Bacillati</taxon>
        <taxon>Bacillota</taxon>
        <taxon>Clostridia</taxon>
        <taxon>Lachnospirales</taxon>
        <taxon>Lachnospiraceae</taxon>
        <taxon>Mediterraneibacter</taxon>
    </lineage>
</organism>
<dbReference type="GO" id="GO:0006520">
    <property type="term" value="P:amino acid metabolic process"/>
    <property type="evidence" value="ECO:0007669"/>
    <property type="project" value="InterPro"/>
</dbReference>
<comment type="similarity">
    <text evidence="2">Belongs to the threonine aldolase family.</text>
</comment>
<evidence type="ECO:0000259" key="4">
    <source>
        <dbReference type="Pfam" id="PF01212"/>
    </source>
</evidence>
<keyword evidence="3" id="KW-0663">Pyridoxal phosphate</keyword>
<evidence type="ECO:0000256" key="3">
    <source>
        <dbReference type="ARBA" id="ARBA00022898"/>
    </source>
</evidence>
<sequence length="341" mass="37975">MLAFENDYSEGAHEKVLQRLLETNLEQLPGYGADHYCESAKEKIKEACGCPDADVQFIVGGTQTNQIVISSMLKPCEGVIAAETGHVSTHEAGAIECTGHKVLTLPHEAGKIGADVLDDWLHSFYEDENHEHMVFPGMVYISHPTEYGTLYTKGELAELSAVCSQYGIPLYLDGARLGYGLAAEETDVTLKDVAEYCDVFYIGGTKVGALCGEAVVFTKENMPLHFMTMVKQRGALLAKGRLLGIQFDALFTDDLYSEISRNAIVTADRLKQVLKEKGYEFYIDSPTNQIFVTLENEKMEQLKQNVVFSFWEKKDEDHTVVRFATSWATRMEDVEKLAALL</sequence>
<accession>A0A9D2DAE1</accession>
<keyword evidence="5" id="KW-0808">Transferase</keyword>
<dbReference type="Pfam" id="PF01212">
    <property type="entry name" value="Beta_elim_lyase"/>
    <property type="match status" value="1"/>
</dbReference>
<proteinExistence type="inferred from homology"/>
<name>A0A9D2DAE1_9FIRM</name>
<dbReference type="GO" id="GO:0008483">
    <property type="term" value="F:transaminase activity"/>
    <property type="evidence" value="ECO:0007669"/>
    <property type="project" value="UniProtKB-KW"/>
</dbReference>
<evidence type="ECO:0000313" key="6">
    <source>
        <dbReference type="Proteomes" id="UP000824017"/>
    </source>
</evidence>
<evidence type="ECO:0000256" key="1">
    <source>
        <dbReference type="ARBA" id="ARBA00001933"/>
    </source>
</evidence>
<dbReference type="Proteomes" id="UP000824017">
    <property type="component" value="Unassembled WGS sequence"/>
</dbReference>
<dbReference type="Gene3D" id="3.40.640.10">
    <property type="entry name" value="Type I PLP-dependent aspartate aminotransferase-like (Major domain)"/>
    <property type="match status" value="1"/>
</dbReference>